<sequence length="96" mass="10889">MKGMKKIEIIVESIYIKRVLDLFAKKEITGYTIIRDIEGCGGHGLKTADEVTDVGSNSYIFTVCEDEKFKNMIEDVRSFIKRHGGKCIITDVMLLQ</sequence>
<dbReference type="GO" id="GO:0006808">
    <property type="term" value="P:regulation of nitrogen utilization"/>
    <property type="evidence" value="ECO:0007669"/>
    <property type="project" value="InterPro"/>
</dbReference>
<name>A0A5C2HF10_9BACT</name>
<reference evidence="1 2" key="3">
    <citation type="submission" date="2019-09" db="EMBL/GenBank/DDBJ databases">
        <title>Taxonomic note: a critical rebuttal of the proposed division of the genus Arcobacter into six genera, emended descriptions of Arcobacter anaerophilus and the genus Arcobacter, and an assessment of genus-level boundaries for Epsilonproteobacteria using in silico genomic comparator tools.</title>
        <authorList>
            <person name="On S.L.W."/>
            <person name="Miller W.G."/>
            <person name="Biggs P."/>
            <person name="Cornelius A."/>
            <person name="Vandamme P."/>
        </authorList>
    </citation>
    <scope>NUCLEOTIDE SEQUENCE [LARGE SCALE GENOMIC DNA]</scope>
    <source>
        <strain evidence="1 2">LMG 26638</strain>
    </source>
</reference>
<dbReference type="InterPro" id="IPR011322">
    <property type="entry name" value="N-reg_PII-like_a/b"/>
</dbReference>
<dbReference type="KEGG" id="apai:APAC_1906"/>
<dbReference type="PROSITE" id="PS51343">
    <property type="entry name" value="PII_GLNB_DOM"/>
    <property type="match status" value="1"/>
</dbReference>
<proteinExistence type="predicted"/>
<dbReference type="Gene3D" id="3.30.70.120">
    <property type="match status" value="1"/>
</dbReference>
<reference evidence="2" key="2">
    <citation type="submission" date="2019-09" db="EMBL/GenBank/DDBJ databases">
        <title>Complete genome sequencing of four Arcobacter species reveals a diverse suite of mobile elements.</title>
        <authorList>
            <person name="On S.L.W."/>
            <person name="Miller W.G."/>
            <person name="Biggs P."/>
            <person name="Cornelius A."/>
            <person name="Vandamme P."/>
        </authorList>
    </citation>
    <scope>NUCLEOTIDE SEQUENCE [LARGE SCALE GENOMIC DNA]</scope>
    <source>
        <strain evidence="2">LMG 26638</strain>
    </source>
</reference>
<accession>A0A5C2HF10</accession>
<keyword evidence="2" id="KW-1185">Reference proteome</keyword>
<dbReference type="SUPFAM" id="SSF54913">
    <property type="entry name" value="GlnB-like"/>
    <property type="match status" value="1"/>
</dbReference>
<dbReference type="InterPro" id="IPR015867">
    <property type="entry name" value="N-reg_PII/ATP_PRibTrfase_C"/>
</dbReference>
<reference evidence="1 2" key="1">
    <citation type="submission" date="2019-09" db="EMBL/GenBank/DDBJ databases">
        <title>Complete genome sequencing of four Arcobacter species reveals a diverse suite of mobile elements.</title>
        <authorList>
            <person name="Miller W.G."/>
            <person name="Yee E."/>
            <person name="Bono J.L."/>
        </authorList>
    </citation>
    <scope>NUCLEOTIDE SEQUENCE [LARGE SCALE GENOMIC DNA]</scope>
    <source>
        <strain evidence="1 2">LMG 26638</strain>
    </source>
</reference>
<dbReference type="OrthoDB" id="5344115at2"/>
<dbReference type="Proteomes" id="UP000322726">
    <property type="component" value="Chromosome"/>
</dbReference>
<protein>
    <submittedName>
        <fullName evidence="1">Uncharacterized protein</fullName>
    </submittedName>
</protein>
<dbReference type="EMBL" id="CP035928">
    <property type="protein sequence ID" value="QEP34982.1"/>
    <property type="molecule type" value="Genomic_DNA"/>
</dbReference>
<dbReference type="Pfam" id="PF00543">
    <property type="entry name" value="P-II"/>
    <property type="match status" value="1"/>
</dbReference>
<dbReference type="RefSeq" id="WP_130233894.1">
    <property type="nucleotide sequence ID" value="NZ_BMEF01000018.1"/>
</dbReference>
<dbReference type="GO" id="GO:0030234">
    <property type="term" value="F:enzyme regulator activity"/>
    <property type="evidence" value="ECO:0007669"/>
    <property type="project" value="InterPro"/>
</dbReference>
<dbReference type="AlphaFoldDB" id="A0A5C2HF10"/>
<dbReference type="InterPro" id="IPR002187">
    <property type="entry name" value="N-reg_PII"/>
</dbReference>
<evidence type="ECO:0000313" key="2">
    <source>
        <dbReference type="Proteomes" id="UP000322726"/>
    </source>
</evidence>
<evidence type="ECO:0000313" key="1">
    <source>
        <dbReference type="EMBL" id="QEP34982.1"/>
    </source>
</evidence>
<gene>
    <name evidence="1" type="ORF">APAC_1906</name>
</gene>
<organism evidence="1 2">
    <name type="scientific">Malaciobacter pacificus</name>
    <dbReference type="NCBI Taxonomy" id="1080223"/>
    <lineage>
        <taxon>Bacteria</taxon>
        <taxon>Pseudomonadati</taxon>
        <taxon>Campylobacterota</taxon>
        <taxon>Epsilonproteobacteria</taxon>
        <taxon>Campylobacterales</taxon>
        <taxon>Arcobacteraceae</taxon>
        <taxon>Malaciobacter</taxon>
    </lineage>
</organism>